<dbReference type="GO" id="GO:0035251">
    <property type="term" value="F:UDP-glucosyltransferase activity"/>
    <property type="evidence" value="ECO:0007669"/>
    <property type="project" value="TreeGrafter"/>
</dbReference>
<dbReference type="Pfam" id="PF00201">
    <property type="entry name" value="UDPGT"/>
    <property type="match status" value="2"/>
</dbReference>
<protein>
    <submittedName>
        <fullName evidence="3">Uncharacterized protein</fullName>
    </submittedName>
</protein>
<comment type="caution">
    <text evidence="3">The sequence shown here is derived from an EMBL/GenBank/DDBJ whole genome shotgun (WGS) entry which is preliminary data.</text>
</comment>
<keyword evidence="2" id="KW-0808">Transferase</keyword>
<dbReference type="Gene3D" id="3.40.50.2000">
    <property type="entry name" value="Glycogen Phosphorylase B"/>
    <property type="match status" value="4"/>
</dbReference>
<dbReference type="OrthoDB" id="5835829at2759"/>
<gene>
    <name evidence="3" type="ORF">H5410_006939</name>
</gene>
<organism evidence="3 4">
    <name type="scientific">Solanum commersonii</name>
    <name type="common">Commerson's wild potato</name>
    <name type="synonym">Commerson's nightshade</name>
    <dbReference type="NCBI Taxonomy" id="4109"/>
    <lineage>
        <taxon>Eukaryota</taxon>
        <taxon>Viridiplantae</taxon>
        <taxon>Streptophyta</taxon>
        <taxon>Embryophyta</taxon>
        <taxon>Tracheophyta</taxon>
        <taxon>Spermatophyta</taxon>
        <taxon>Magnoliopsida</taxon>
        <taxon>eudicotyledons</taxon>
        <taxon>Gunneridae</taxon>
        <taxon>Pentapetalae</taxon>
        <taxon>asterids</taxon>
        <taxon>lamiids</taxon>
        <taxon>Solanales</taxon>
        <taxon>Solanaceae</taxon>
        <taxon>Solanoideae</taxon>
        <taxon>Solaneae</taxon>
        <taxon>Solanum</taxon>
    </lineage>
</organism>
<dbReference type="CDD" id="cd03784">
    <property type="entry name" value="GT1_Gtf-like"/>
    <property type="match status" value="2"/>
</dbReference>
<evidence type="ECO:0000256" key="1">
    <source>
        <dbReference type="ARBA" id="ARBA00009995"/>
    </source>
</evidence>
<dbReference type="AlphaFoldDB" id="A0A9J6AB80"/>
<evidence type="ECO:0000256" key="2">
    <source>
        <dbReference type="ARBA" id="ARBA00022679"/>
    </source>
</evidence>
<dbReference type="Proteomes" id="UP000824120">
    <property type="component" value="Chromosome 2"/>
</dbReference>
<name>A0A9J6AB80_SOLCO</name>
<sequence>MTTPLHVVVFPFMSKGHTIPIFDLARFLLCRKICITIFTTPENRPFFSDSLSDTNINIIEIPFPQNIQGVPPGVESTDKLPSMSLFATFANATKLMKPHFEKALESLPPVTFMITDGFLGWTLDSANKFGIPRLVYFGMSAFSRVVSISALSVLRTQASDNELFEVPDFPWIKLTRNDFDLPFRDREPKGPLFDFIMDSLMAASKSYGLLVNTFYELESVYVDVCNRISSPKSWCIGPFCAVHESLKEKQGISEKPSYIKWLDGMLEQGKQILYVAFGTQAELSPEQFKEIKIGLEKSQVSFLWVVRKSLDEVDDGFENRVKNRGLVVTEWVDQREILSHESVQGFLSHCGWNSVIESMCAKVPILAWPMMADQHMNARMVLEVIKIGLRVETCDGSVRGFVNWEGLEKAIKELMEGEKGIEARKKVMEIGEAAINAVKQGGPSWQMLNELINELAEREMATLPPRTIHVALFPFMAKGHTIPIFDLARFLLCRKICITIFTTPANRPFFSDSLSGTNINIIEIPFPQNIQGVPPGVESTDKLPSMTLFPTFVNATKLMKPHFEKALESLPPVTFMITDGFLGWTLDSANKFGIPRLVYYGMSAFTTALSISVTSLLRTELSDNEYFQVPDFPWIKITRNDFDSPLRDRDPKGPHFDFIMESITATSKSYGQLVNSFYKLESVYVDYCNRISSPKSWCVGPFCAVHEPSKEKQEKPSYIKWLDGMLEQGKQVLYVAFGTQAELSPEQFKEIKIGLEKSEVNFLWVVRKSIDEVDDGFENRVKNRGLMITEWVDQRKILSHRSVEGFLSHCGWNSVMESICAKVPILAWPMMADQHLNARMAVEEIKIGLRVETCDGSVRGFVKWEGLETPIRELMEGEKGKEARKKVKEIGEAAINAVKEGGSSWQTLNELIHELTERRQV</sequence>
<dbReference type="EMBL" id="JACXVP010000002">
    <property type="protein sequence ID" value="KAG5621721.1"/>
    <property type="molecule type" value="Genomic_DNA"/>
</dbReference>
<dbReference type="PANTHER" id="PTHR48047">
    <property type="entry name" value="GLYCOSYLTRANSFERASE"/>
    <property type="match status" value="1"/>
</dbReference>
<accession>A0A9J6AB80</accession>
<evidence type="ECO:0000313" key="3">
    <source>
        <dbReference type="EMBL" id="KAG5621721.1"/>
    </source>
</evidence>
<dbReference type="PANTHER" id="PTHR48047:SF51">
    <property type="entry name" value="GLYCOSYLTRANSFERASE"/>
    <property type="match status" value="1"/>
</dbReference>
<proteinExistence type="inferred from homology"/>
<dbReference type="FunFam" id="3.40.50.2000:FF:000107">
    <property type="entry name" value="Glycosyltransferase"/>
    <property type="match status" value="2"/>
</dbReference>
<evidence type="ECO:0000313" key="4">
    <source>
        <dbReference type="Proteomes" id="UP000824120"/>
    </source>
</evidence>
<dbReference type="SUPFAM" id="SSF53756">
    <property type="entry name" value="UDP-Glycosyltransferase/glycogen phosphorylase"/>
    <property type="match status" value="2"/>
</dbReference>
<dbReference type="InterPro" id="IPR002213">
    <property type="entry name" value="UDP_glucos_trans"/>
</dbReference>
<dbReference type="InterPro" id="IPR035595">
    <property type="entry name" value="UDP_glycos_trans_CS"/>
</dbReference>
<dbReference type="PROSITE" id="PS00375">
    <property type="entry name" value="UDPGT"/>
    <property type="match status" value="2"/>
</dbReference>
<comment type="similarity">
    <text evidence="1">Belongs to the UDP-glycosyltransferase family.</text>
</comment>
<keyword evidence="4" id="KW-1185">Reference proteome</keyword>
<reference evidence="3 4" key="1">
    <citation type="submission" date="2020-09" db="EMBL/GenBank/DDBJ databases">
        <title>De no assembly of potato wild relative species, Solanum commersonii.</title>
        <authorList>
            <person name="Cho K."/>
        </authorList>
    </citation>
    <scope>NUCLEOTIDE SEQUENCE [LARGE SCALE GENOMIC DNA]</scope>
    <source>
        <strain evidence="3">LZ3.2</strain>
        <tissue evidence="3">Leaf</tissue>
    </source>
</reference>